<evidence type="ECO:0000256" key="1">
    <source>
        <dbReference type="ARBA" id="ARBA00001954"/>
    </source>
</evidence>
<dbReference type="Proteomes" id="UP000676565">
    <property type="component" value="Unassembled WGS sequence"/>
</dbReference>
<organism evidence="11 12">
    <name type="scientific">Gemmata palustris</name>
    <dbReference type="NCBI Taxonomy" id="2822762"/>
    <lineage>
        <taxon>Bacteria</taxon>
        <taxon>Pseudomonadati</taxon>
        <taxon>Planctomycetota</taxon>
        <taxon>Planctomycetia</taxon>
        <taxon>Gemmatales</taxon>
        <taxon>Gemmataceae</taxon>
        <taxon>Gemmata</taxon>
    </lineage>
</organism>
<keyword evidence="10" id="KW-0275">Fatty acid biosynthesis</keyword>
<evidence type="ECO:0000313" key="11">
    <source>
        <dbReference type="EMBL" id="MBP3956446.1"/>
    </source>
</evidence>
<evidence type="ECO:0000256" key="4">
    <source>
        <dbReference type="ARBA" id="ARBA00022516"/>
    </source>
</evidence>
<accession>A0ABS5BRV5</accession>
<keyword evidence="9" id="KW-0443">Lipid metabolism</keyword>
<keyword evidence="5" id="KW-0479">Metal-binding</keyword>
<comment type="caution">
    <text evidence="11">The sequence shown here is derived from an EMBL/GenBank/DDBJ whole genome shotgun (WGS) entry which is preliminary data.</text>
</comment>
<reference evidence="11 12" key="1">
    <citation type="submission" date="2021-04" db="EMBL/GenBank/DDBJ databases">
        <authorList>
            <person name="Ivanova A."/>
        </authorList>
    </citation>
    <scope>NUCLEOTIDE SEQUENCE [LARGE SCALE GENOMIC DNA]</scope>
    <source>
        <strain evidence="11 12">G18</strain>
    </source>
</reference>
<evidence type="ECO:0000256" key="6">
    <source>
        <dbReference type="ARBA" id="ARBA00022832"/>
    </source>
</evidence>
<keyword evidence="7 11" id="KW-0560">Oxidoreductase</keyword>
<evidence type="ECO:0000313" key="12">
    <source>
        <dbReference type="Proteomes" id="UP000676565"/>
    </source>
</evidence>
<dbReference type="Gene3D" id="1.10.620.20">
    <property type="entry name" value="Ribonucleotide Reductase, subunit A"/>
    <property type="match status" value="1"/>
</dbReference>
<evidence type="ECO:0000256" key="3">
    <source>
        <dbReference type="ARBA" id="ARBA00011738"/>
    </source>
</evidence>
<dbReference type="Pfam" id="PF03405">
    <property type="entry name" value="FA_desaturase_2"/>
    <property type="match status" value="1"/>
</dbReference>
<comment type="similarity">
    <text evidence="2">Belongs to the fatty acid desaturase type 2 family.</text>
</comment>
<comment type="cofactor">
    <cofactor evidence="1">
        <name>Fe(2+)</name>
        <dbReference type="ChEBI" id="CHEBI:29033"/>
    </cofactor>
</comment>
<evidence type="ECO:0000256" key="9">
    <source>
        <dbReference type="ARBA" id="ARBA00023098"/>
    </source>
</evidence>
<name>A0ABS5BRV5_9BACT</name>
<dbReference type="InterPro" id="IPR005067">
    <property type="entry name" value="Fatty_acid_desaturase-2"/>
</dbReference>
<gene>
    <name evidence="11" type="ORF">J8F10_14290</name>
</gene>
<keyword evidence="4" id="KW-0444">Lipid biosynthesis</keyword>
<dbReference type="InterPro" id="IPR009078">
    <property type="entry name" value="Ferritin-like_SF"/>
</dbReference>
<evidence type="ECO:0000256" key="7">
    <source>
        <dbReference type="ARBA" id="ARBA00023002"/>
    </source>
</evidence>
<evidence type="ECO:0000256" key="8">
    <source>
        <dbReference type="ARBA" id="ARBA00023004"/>
    </source>
</evidence>
<dbReference type="PANTHER" id="PTHR31155:SF9">
    <property type="entry name" value="STEAROYL-[ACYL-CARRIER-PROTEIN] 9-DESATURASE 7, CHLOROPLASTIC"/>
    <property type="match status" value="1"/>
</dbReference>
<keyword evidence="6" id="KW-0276">Fatty acid metabolism</keyword>
<dbReference type="RefSeq" id="WP_210654566.1">
    <property type="nucleotide sequence ID" value="NZ_JAGKQQ010000001.1"/>
</dbReference>
<keyword evidence="8" id="KW-0408">Iron</keyword>
<evidence type="ECO:0000256" key="10">
    <source>
        <dbReference type="ARBA" id="ARBA00023160"/>
    </source>
</evidence>
<proteinExistence type="inferred from homology"/>
<evidence type="ECO:0000256" key="2">
    <source>
        <dbReference type="ARBA" id="ARBA00008749"/>
    </source>
</evidence>
<evidence type="ECO:0000256" key="5">
    <source>
        <dbReference type="ARBA" id="ARBA00022723"/>
    </source>
</evidence>
<sequence>MLAQLESKFHDLYLEYFHKAEAHRRWNVLNDVPWEQITTTPNPEIASVIQTFMAVEMFLPDYTSKIMHLVRSSRGRAWFQANWGYEESKHSLVLEMWITKSGARSVEQVHAFQDDVLSREWDLPYETPLEMILYTTLQEFATSVNYRGLRRVAQASGDGALHKALTLLARDETGHFEFFKNGAKLFMDRDRDHVLEALNKVIHTFKMPAQTLIPDFGPHGKLLQELGIFDDRIYIRDVVRPVLKALGVEPEEMREARQRLRAAA</sequence>
<dbReference type="EMBL" id="JAGKQQ010000001">
    <property type="protein sequence ID" value="MBP3956446.1"/>
    <property type="molecule type" value="Genomic_DNA"/>
</dbReference>
<dbReference type="PANTHER" id="PTHR31155">
    <property type="entry name" value="ACYL- ACYL-CARRIER-PROTEIN DESATURASE-RELATED"/>
    <property type="match status" value="1"/>
</dbReference>
<dbReference type="EC" id="1.14.19.2" evidence="11"/>
<dbReference type="GO" id="GO:0045300">
    <property type="term" value="F:stearoyl-[ACP] desaturase activity"/>
    <property type="evidence" value="ECO:0007669"/>
    <property type="project" value="UniProtKB-EC"/>
</dbReference>
<keyword evidence="12" id="KW-1185">Reference proteome</keyword>
<dbReference type="SUPFAM" id="SSF47240">
    <property type="entry name" value="Ferritin-like"/>
    <property type="match status" value="1"/>
</dbReference>
<protein>
    <submittedName>
        <fullName evidence="11">Acyl-ACP desaturase</fullName>
        <ecNumber evidence="11">1.14.19.2</ecNumber>
    </submittedName>
</protein>
<dbReference type="InterPro" id="IPR012348">
    <property type="entry name" value="RNR-like"/>
</dbReference>
<comment type="subunit">
    <text evidence="3">Homodimer.</text>
</comment>